<feature type="compositionally biased region" description="Basic and acidic residues" evidence="7">
    <location>
        <begin position="181"/>
        <end position="192"/>
    </location>
</feature>
<dbReference type="GO" id="GO:0043005">
    <property type="term" value="C:neuron projection"/>
    <property type="evidence" value="ECO:0007669"/>
    <property type="project" value="TreeGrafter"/>
</dbReference>
<feature type="compositionally biased region" description="Basic and acidic residues" evidence="7">
    <location>
        <begin position="225"/>
        <end position="234"/>
    </location>
</feature>
<evidence type="ECO:0000256" key="5">
    <source>
        <dbReference type="ARBA" id="ARBA00023212"/>
    </source>
</evidence>
<feature type="region of interest" description="Disordered" evidence="7">
    <location>
        <begin position="1"/>
        <end position="393"/>
    </location>
</feature>
<dbReference type="Pfam" id="PF00418">
    <property type="entry name" value="Tubulin-binding"/>
    <property type="match status" value="3"/>
</dbReference>
<feature type="compositionally biased region" description="Polar residues" evidence="7">
    <location>
        <begin position="240"/>
        <end position="254"/>
    </location>
</feature>
<evidence type="ECO:0000256" key="3">
    <source>
        <dbReference type="ARBA" id="ARBA00022553"/>
    </source>
</evidence>
<feature type="compositionally biased region" description="Low complexity" evidence="7">
    <location>
        <begin position="150"/>
        <end position="159"/>
    </location>
</feature>
<feature type="compositionally biased region" description="Acidic residues" evidence="7">
    <location>
        <begin position="1"/>
        <end position="11"/>
    </location>
</feature>
<dbReference type="GO" id="GO:0008017">
    <property type="term" value="F:microtubule binding"/>
    <property type="evidence" value="ECO:0007669"/>
    <property type="project" value="InterPro"/>
</dbReference>
<feature type="compositionally biased region" description="Polar residues" evidence="7">
    <location>
        <begin position="82"/>
        <end position="91"/>
    </location>
</feature>
<dbReference type="PROSITE" id="PS00229">
    <property type="entry name" value="TAU_MAP_1"/>
    <property type="match status" value="3"/>
</dbReference>
<dbReference type="InterPro" id="IPR001084">
    <property type="entry name" value="MAP_tubulin-bd_rpt"/>
</dbReference>
<dbReference type="EMBL" id="CATQJL010000223">
    <property type="protein sequence ID" value="CAJ0598782.1"/>
    <property type="molecule type" value="Genomic_DNA"/>
</dbReference>
<evidence type="ECO:0000256" key="6">
    <source>
        <dbReference type="RuleBase" id="RU000686"/>
    </source>
</evidence>
<keyword evidence="5 6" id="KW-0206">Cytoskeleton</keyword>
<feature type="compositionally biased region" description="Polar residues" evidence="7">
    <location>
        <begin position="382"/>
        <end position="393"/>
    </location>
</feature>
<feature type="region of interest" description="Disordered" evidence="7">
    <location>
        <begin position="455"/>
        <end position="485"/>
    </location>
</feature>
<dbReference type="AlphaFoldDB" id="A0AA36GV65"/>
<evidence type="ECO:0000313" key="8">
    <source>
        <dbReference type="EMBL" id="CAJ0598782.1"/>
    </source>
</evidence>
<name>A0AA36GV65_CYLNA</name>
<evidence type="ECO:0000313" key="9">
    <source>
        <dbReference type="Proteomes" id="UP001176961"/>
    </source>
</evidence>
<dbReference type="GO" id="GO:0005874">
    <property type="term" value="C:microtubule"/>
    <property type="evidence" value="ECO:0007669"/>
    <property type="project" value="UniProtKB-KW"/>
</dbReference>
<dbReference type="Proteomes" id="UP001176961">
    <property type="component" value="Unassembled WGS sequence"/>
</dbReference>
<dbReference type="GO" id="GO:0000226">
    <property type="term" value="P:microtubule cytoskeleton organization"/>
    <property type="evidence" value="ECO:0007669"/>
    <property type="project" value="TreeGrafter"/>
</dbReference>
<comment type="subcellular location">
    <subcellularLocation>
        <location evidence="1 6">Cytoplasm</location>
        <location evidence="1 6">Cytoskeleton</location>
    </subcellularLocation>
</comment>
<dbReference type="InterPro" id="IPR027324">
    <property type="entry name" value="MAP2/MAP4/Tau"/>
</dbReference>
<dbReference type="PROSITE" id="PS51491">
    <property type="entry name" value="TAU_MAP_2"/>
    <property type="match status" value="3"/>
</dbReference>
<feature type="region of interest" description="Disordered" evidence="7">
    <location>
        <begin position="643"/>
        <end position="671"/>
    </location>
</feature>
<protein>
    <recommendedName>
        <fullName evidence="6">Microtubule-associated protein</fullName>
    </recommendedName>
</protein>
<feature type="compositionally biased region" description="Acidic residues" evidence="7">
    <location>
        <begin position="71"/>
        <end position="81"/>
    </location>
</feature>
<evidence type="ECO:0000256" key="4">
    <source>
        <dbReference type="ARBA" id="ARBA00022737"/>
    </source>
</evidence>
<organism evidence="8 9">
    <name type="scientific">Cylicocyclus nassatus</name>
    <name type="common">Nematode worm</name>
    <dbReference type="NCBI Taxonomy" id="53992"/>
    <lineage>
        <taxon>Eukaryota</taxon>
        <taxon>Metazoa</taxon>
        <taxon>Ecdysozoa</taxon>
        <taxon>Nematoda</taxon>
        <taxon>Chromadorea</taxon>
        <taxon>Rhabditida</taxon>
        <taxon>Rhabditina</taxon>
        <taxon>Rhabditomorpha</taxon>
        <taxon>Strongyloidea</taxon>
        <taxon>Strongylidae</taxon>
        <taxon>Cylicocyclus</taxon>
    </lineage>
</organism>
<feature type="compositionally biased region" description="Basic and acidic residues" evidence="7">
    <location>
        <begin position="27"/>
        <end position="55"/>
    </location>
</feature>
<dbReference type="PANTHER" id="PTHR11501">
    <property type="entry name" value="MICROTUBULE-ASSOCIATED PROTEIN"/>
    <property type="match status" value="1"/>
</dbReference>
<feature type="compositionally biased region" description="Polar residues" evidence="7">
    <location>
        <begin position="464"/>
        <end position="483"/>
    </location>
</feature>
<feature type="compositionally biased region" description="Polar residues" evidence="7">
    <location>
        <begin position="643"/>
        <end position="659"/>
    </location>
</feature>
<comment type="caution">
    <text evidence="8">The sequence shown here is derived from an EMBL/GenBank/DDBJ whole genome shotgun (WGS) entry which is preliminary data.</text>
</comment>
<evidence type="ECO:0000256" key="2">
    <source>
        <dbReference type="ARBA" id="ARBA00022490"/>
    </source>
</evidence>
<evidence type="ECO:0000256" key="7">
    <source>
        <dbReference type="SAM" id="MobiDB-lite"/>
    </source>
</evidence>
<keyword evidence="4" id="KW-0677">Repeat</keyword>
<evidence type="ECO:0000256" key="1">
    <source>
        <dbReference type="ARBA" id="ARBA00004245"/>
    </source>
</evidence>
<accession>A0AA36GV65</accession>
<feature type="compositionally biased region" description="Pro residues" evidence="7">
    <location>
        <begin position="135"/>
        <end position="149"/>
    </location>
</feature>
<sequence>MSSPEEIEGEATVEKKEDVSESVGPGEVEKIEEQPVDSEKDSDLSEDQKVQKHPEDSEEIMESSDVLQESTSEDPEIEEQGDQPSAMLQEQTEVEKDCDEDEKVQDCDQPEISSPTDGEEEVDSVGEHDVSGAESPPPPPSPTPPPPPAEAAEVTPSPELLGTEDQPVESEIPAEVGEIVEQQREEEIENLKKGPTPPFDIETGDHRDEEPITAEQEQEEIEESEQGRESEPFLREGSAVTESITQLSESQLTEQEAEPDLVTAEEKSAMDSLVISHETEVFENQQRIADSEQQQDEMVESRETQRDEEETEQHNEAVVRNDGQLRSAEAGDFQSTSEAPKTVTPEPTVTETKEKAEPTAPAPKPASRLVRPPNRVIHTAPQGPTANRAQSATRPRICQLNHITQEQKKSLQLKLNNLLGRKCHPKDTAMPRPPAALVRSIKPPAPKMPLRPAAKEVVKKPAARTQSQPRPTIESKTVSQPTTPKVHRKIVTVTSKIGSFTDHKPQGGNVQIFSESRTYNAQSKIGSLHNVTHTPGGGNVKIPTVKLDFKEKAKPKIEAKSDYVPPVPEKKMITQKLNWNAQSKIGSLDNVKHKPAGGNVQILNQKLEWHATSKVGSKDNIKHKPGGGNVQIFDERIQYVSSTNHKSNGGSLSNVSNQSRHSHNAINMLDL</sequence>
<keyword evidence="2 6" id="KW-0963">Cytoplasm</keyword>
<dbReference type="GO" id="GO:0031175">
    <property type="term" value="P:neuron projection development"/>
    <property type="evidence" value="ECO:0007669"/>
    <property type="project" value="TreeGrafter"/>
</dbReference>
<reference evidence="8" key="1">
    <citation type="submission" date="2023-07" db="EMBL/GenBank/DDBJ databases">
        <authorList>
            <consortium name="CYATHOMIX"/>
        </authorList>
    </citation>
    <scope>NUCLEOTIDE SEQUENCE</scope>
    <source>
        <strain evidence="8">N/A</strain>
    </source>
</reference>
<feature type="compositionally biased region" description="Polar residues" evidence="7">
    <location>
        <begin position="282"/>
        <end position="292"/>
    </location>
</feature>
<dbReference type="PANTHER" id="PTHR11501:SF18">
    <property type="entry name" value="MICROTUBULE-ASSOCIATED PROTEIN"/>
    <property type="match status" value="1"/>
</dbReference>
<feature type="compositionally biased region" description="Low complexity" evidence="7">
    <location>
        <begin position="338"/>
        <end position="350"/>
    </location>
</feature>
<gene>
    <name evidence="8" type="ORF">CYNAS_LOCUS10765</name>
</gene>
<keyword evidence="3" id="KW-0597">Phosphoprotein</keyword>
<keyword evidence="9" id="KW-1185">Reference proteome</keyword>
<proteinExistence type="predicted"/>
<keyword evidence="6" id="KW-0493">Microtubule</keyword>